<reference evidence="2" key="2">
    <citation type="journal article" date="2016" name="Mol. Ecol.">
        <title>Population genomics of the filarial nematode parasite Wuchereria bancrofti from mosquitoes.</title>
        <authorList>
            <person name="Small S.T."/>
            <person name="Reimer L.J."/>
            <person name="Tisch D.J."/>
            <person name="King C.L."/>
            <person name="Christensen B.M."/>
            <person name="Siba P.M."/>
            <person name="Kazura J.W."/>
            <person name="Serre D."/>
            <person name="Zimmerman P.A."/>
        </authorList>
    </citation>
    <scope>NUCLEOTIDE SEQUENCE</scope>
    <source>
        <strain evidence="2">pt0022</strain>
    </source>
</reference>
<reference evidence="2" key="1">
    <citation type="submission" date="2015-03" db="EMBL/GenBank/DDBJ databases">
        <title>Wuchereria bancrofti Genome Sequencing Papua New Guinea Strain.</title>
        <authorList>
            <person name="Small S.T."/>
            <person name="Serre D."/>
            <person name="Zimmerman P.A."/>
        </authorList>
    </citation>
    <scope>NUCLEOTIDE SEQUENCE [LARGE SCALE GENOMIC DNA]</scope>
    <source>
        <strain evidence="2">pt0022</strain>
    </source>
</reference>
<dbReference type="WBParaSite" id="mrna-Wban_01804">
    <property type="protein sequence ID" value="mrna-Wban_01804"/>
    <property type="gene ID" value="Wban_01804"/>
</dbReference>
<organism evidence="2 3">
    <name type="scientific">Wuchereria bancrofti</name>
    <dbReference type="NCBI Taxonomy" id="6293"/>
    <lineage>
        <taxon>Eukaryota</taxon>
        <taxon>Metazoa</taxon>
        <taxon>Ecdysozoa</taxon>
        <taxon>Nematoda</taxon>
        <taxon>Chromadorea</taxon>
        <taxon>Rhabditida</taxon>
        <taxon>Spirurina</taxon>
        <taxon>Spiruromorpha</taxon>
        <taxon>Filarioidea</taxon>
        <taxon>Onchocercidae</taxon>
        <taxon>Wuchereria</taxon>
    </lineage>
</organism>
<feature type="compositionally biased region" description="Polar residues" evidence="1">
    <location>
        <begin position="22"/>
        <end position="33"/>
    </location>
</feature>
<name>A0AAF5PK01_WUCBA</name>
<evidence type="ECO:0000256" key="1">
    <source>
        <dbReference type="SAM" id="MobiDB-lite"/>
    </source>
</evidence>
<reference evidence="3" key="3">
    <citation type="submission" date="2024-02" db="UniProtKB">
        <authorList>
            <consortium name="WormBaseParasite"/>
        </authorList>
    </citation>
    <scope>IDENTIFICATION</scope>
    <source>
        <strain evidence="3">pt0022</strain>
    </source>
</reference>
<dbReference type="AlphaFoldDB" id="A0AAF5PK01"/>
<feature type="region of interest" description="Disordered" evidence="1">
    <location>
        <begin position="1"/>
        <end position="33"/>
    </location>
</feature>
<protein>
    <submittedName>
        <fullName evidence="3">Uncharacterized protein</fullName>
    </submittedName>
</protein>
<feature type="compositionally biased region" description="Basic and acidic residues" evidence="1">
    <location>
        <begin position="1"/>
        <end position="21"/>
    </location>
</feature>
<proteinExistence type="predicted"/>
<evidence type="ECO:0000313" key="3">
    <source>
        <dbReference type="WBParaSite" id="mrna-Wban_01804"/>
    </source>
</evidence>
<sequence>MNGRRERERGREGKERKKSEISKTSIVEGNISK</sequence>
<evidence type="ECO:0000313" key="2">
    <source>
        <dbReference type="Proteomes" id="UP000093561"/>
    </source>
</evidence>
<dbReference type="Proteomes" id="UP000093561">
    <property type="component" value="Unassembled WGS sequence"/>
</dbReference>
<accession>A0AAF5PK01</accession>